<dbReference type="AlphaFoldDB" id="A0A193FQT0"/>
<protein>
    <recommendedName>
        <fullName evidence="5">ACT domain-containing protein</fullName>
    </recommendedName>
</protein>
<dbReference type="Proteomes" id="UP000091897">
    <property type="component" value="Chromosome"/>
</dbReference>
<dbReference type="RefSeq" id="WP_066358147.1">
    <property type="nucleotide sequence ID" value="NZ_CBCSFJ010000003.1"/>
</dbReference>
<dbReference type="KEGG" id="bbro:BAU06_05510"/>
<dbReference type="EMBL" id="CP016171">
    <property type="protein sequence ID" value="ANN74585.1"/>
    <property type="molecule type" value="Genomic_DNA"/>
</dbReference>
<keyword evidence="3" id="KW-1185">Reference proteome</keyword>
<evidence type="ECO:0000313" key="4">
    <source>
        <dbReference type="Proteomes" id="UP000092213"/>
    </source>
</evidence>
<accession>A0A193FQT0</accession>
<evidence type="ECO:0008006" key="5">
    <source>
        <dbReference type="Google" id="ProtNLM"/>
    </source>
</evidence>
<evidence type="ECO:0000313" key="3">
    <source>
        <dbReference type="Proteomes" id="UP000091897"/>
    </source>
</evidence>
<dbReference type="STRING" id="463025.BAU08_05475"/>
<gene>
    <name evidence="1" type="ORF">BAU06_05510</name>
    <name evidence="2" type="ORF">BAU08_05475</name>
</gene>
<sequence>MRVFDLFLRRAGVGRAAMPDRRDASSRLTVVCPRDALGAVRKHIVSDFKAAGLTVSQMQVEQGRDRQLASACITVKCPAEMRTILMSQARQLQAHPSIKHVHFGDLRHALS</sequence>
<evidence type="ECO:0000313" key="1">
    <source>
        <dbReference type="EMBL" id="ANN69439.1"/>
    </source>
</evidence>
<dbReference type="Proteomes" id="UP000092213">
    <property type="component" value="Chromosome"/>
</dbReference>
<organism evidence="2 4">
    <name type="scientific">Bordetella bronchialis</name>
    <dbReference type="NCBI Taxonomy" id="463025"/>
    <lineage>
        <taxon>Bacteria</taxon>
        <taxon>Pseudomonadati</taxon>
        <taxon>Pseudomonadota</taxon>
        <taxon>Betaproteobacteria</taxon>
        <taxon>Burkholderiales</taxon>
        <taxon>Alcaligenaceae</taxon>
        <taxon>Bordetella</taxon>
    </lineage>
</organism>
<dbReference type="EMBL" id="CP016170">
    <property type="protein sequence ID" value="ANN69439.1"/>
    <property type="molecule type" value="Genomic_DNA"/>
</dbReference>
<evidence type="ECO:0000313" key="2">
    <source>
        <dbReference type="EMBL" id="ANN74585.1"/>
    </source>
</evidence>
<reference evidence="3 4" key="1">
    <citation type="submission" date="2016-06" db="EMBL/GenBank/DDBJ databases">
        <title>Complete genome sequences of Bordetella bronchialis and Bordetella flabilis.</title>
        <authorList>
            <person name="LiPuma J.J."/>
            <person name="Spilker T."/>
        </authorList>
    </citation>
    <scope>NUCLEOTIDE SEQUENCE [LARGE SCALE GENOMIC DNA]</scope>
    <source>
        <strain evidence="2 4">AU17976</strain>
        <strain evidence="1 3">AU3182</strain>
    </source>
</reference>
<dbReference type="OrthoDB" id="8942629at2"/>
<name>A0A193FQT0_9BORD</name>
<proteinExistence type="predicted"/>